<feature type="region of interest" description="Disordered" evidence="1">
    <location>
        <begin position="1"/>
        <end position="24"/>
    </location>
</feature>
<evidence type="ECO:0000313" key="2">
    <source>
        <dbReference type="EMBL" id="KXX82055.1"/>
    </source>
</evidence>
<dbReference type="OrthoDB" id="2140489at2759"/>
<dbReference type="EMBL" id="LCTW02000022">
    <property type="protein sequence ID" value="KXX82055.1"/>
    <property type="molecule type" value="Genomic_DNA"/>
</dbReference>
<reference evidence="2 3" key="1">
    <citation type="journal article" date="2016" name="Genome Announc.">
        <title>Genome Sequence of Madurella mycetomatis mm55, Isolated from a Human Mycetoma Case in Sudan.</title>
        <authorList>
            <person name="Smit S."/>
            <person name="Derks M.F."/>
            <person name="Bervoets S."/>
            <person name="Fahal A."/>
            <person name="van Leeuwen W."/>
            <person name="van Belkum A."/>
            <person name="van de Sande W.W."/>
        </authorList>
    </citation>
    <scope>NUCLEOTIDE SEQUENCE [LARGE SCALE GENOMIC DNA]</scope>
    <source>
        <strain evidence="3">mm55</strain>
    </source>
</reference>
<sequence>MTVSPGSGALVERQVPPLQRRDTRGSAVMAPQAKIFAAGQKPDQNRYLVVSPYTEQEHLLDLESLSVENLLLALSLTKMKCLREDYATAPYTETFNWDEIMATLRMLARKMNHVWNETSFFAVAFRSQIPPTTVYAELGTLDKAAHSEATASGGFLKYWFGTPDTEGHNLATCIWRSQEDARRGGVGPAHRKAAGAARSLYSFWKIERYRLTIGDGIKSWAITEWTD</sequence>
<comment type="caution">
    <text evidence="2">The sequence shown here is derived from an EMBL/GenBank/DDBJ whole genome shotgun (WGS) entry which is preliminary data.</text>
</comment>
<dbReference type="SUPFAM" id="SSF54909">
    <property type="entry name" value="Dimeric alpha+beta barrel"/>
    <property type="match status" value="1"/>
</dbReference>
<dbReference type="InterPro" id="IPR011008">
    <property type="entry name" value="Dimeric_a/b-barrel"/>
</dbReference>
<dbReference type="AlphaFoldDB" id="A0A175WEH2"/>
<evidence type="ECO:0000313" key="3">
    <source>
        <dbReference type="Proteomes" id="UP000078237"/>
    </source>
</evidence>
<gene>
    <name evidence="2" type="ORF">MMYC01_200895</name>
</gene>
<dbReference type="PANTHER" id="PTHR36986">
    <property type="entry name" value="UPF0643 PROTEIN PB2B2.08"/>
    <property type="match status" value="1"/>
</dbReference>
<evidence type="ECO:0000256" key="1">
    <source>
        <dbReference type="SAM" id="MobiDB-lite"/>
    </source>
</evidence>
<keyword evidence="3" id="KW-1185">Reference proteome</keyword>
<proteinExistence type="predicted"/>
<dbReference type="PANTHER" id="PTHR36986:SF1">
    <property type="entry name" value="UPF0643 PROTEIN PB2B2.08"/>
    <property type="match status" value="1"/>
</dbReference>
<dbReference type="Proteomes" id="UP000078237">
    <property type="component" value="Unassembled WGS sequence"/>
</dbReference>
<protein>
    <submittedName>
        <fullName evidence="2">Uncharacterized protein</fullName>
    </submittedName>
</protein>
<name>A0A175WEH2_9PEZI</name>
<organism evidence="2 3">
    <name type="scientific">Madurella mycetomatis</name>
    <dbReference type="NCBI Taxonomy" id="100816"/>
    <lineage>
        <taxon>Eukaryota</taxon>
        <taxon>Fungi</taxon>
        <taxon>Dikarya</taxon>
        <taxon>Ascomycota</taxon>
        <taxon>Pezizomycotina</taxon>
        <taxon>Sordariomycetes</taxon>
        <taxon>Sordariomycetidae</taxon>
        <taxon>Sordariales</taxon>
        <taxon>Sordariales incertae sedis</taxon>
        <taxon>Madurella</taxon>
    </lineage>
</organism>
<accession>A0A175WEH2</accession>
<dbReference type="VEuPathDB" id="FungiDB:MMYC01_200895"/>